<protein>
    <submittedName>
        <fullName evidence="1">Uncharacterized protein</fullName>
    </submittedName>
</protein>
<evidence type="ECO:0000313" key="2">
    <source>
        <dbReference type="Proteomes" id="UP000535415"/>
    </source>
</evidence>
<keyword evidence="2" id="KW-1185">Reference proteome</keyword>
<name>A0A7W9EYQ7_9RHOB</name>
<gene>
    <name evidence="1" type="ORF">FHS72_002704</name>
</gene>
<comment type="caution">
    <text evidence="1">The sequence shown here is derived from an EMBL/GenBank/DDBJ whole genome shotgun (WGS) entry which is preliminary data.</text>
</comment>
<dbReference type="AlphaFoldDB" id="A0A7W9EYQ7"/>
<sequence length="49" mass="5514">MNTPENNGKYDVLTFCPRTYPQVSWMPLDLSCPLDHCSATKNHGSVTDE</sequence>
<dbReference type="Proteomes" id="UP000535415">
    <property type="component" value="Unassembled WGS sequence"/>
</dbReference>
<evidence type="ECO:0000313" key="1">
    <source>
        <dbReference type="EMBL" id="MBB5723068.1"/>
    </source>
</evidence>
<organism evidence="1 2">
    <name type="scientific">Yoonia ponticola</name>
    <dbReference type="NCBI Taxonomy" id="1524255"/>
    <lineage>
        <taxon>Bacteria</taxon>
        <taxon>Pseudomonadati</taxon>
        <taxon>Pseudomonadota</taxon>
        <taxon>Alphaproteobacteria</taxon>
        <taxon>Rhodobacterales</taxon>
        <taxon>Paracoccaceae</taxon>
        <taxon>Yoonia</taxon>
    </lineage>
</organism>
<reference evidence="1 2" key="1">
    <citation type="submission" date="2020-08" db="EMBL/GenBank/DDBJ databases">
        <title>Genomic Encyclopedia of Type Strains, Phase IV (KMG-IV): sequencing the most valuable type-strain genomes for metagenomic binning, comparative biology and taxonomic classification.</title>
        <authorList>
            <person name="Goeker M."/>
        </authorList>
    </citation>
    <scope>NUCLEOTIDE SEQUENCE [LARGE SCALE GENOMIC DNA]</scope>
    <source>
        <strain evidence="1 2">DSM 101064</strain>
    </source>
</reference>
<proteinExistence type="predicted"/>
<accession>A0A7W9EYQ7</accession>
<dbReference type="EMBL" id="JACIJM010000007">
    <property type="protein sequence ID" value="MBB5723068.1"/>
    <property type="molecule type" value="Genomic_DNA"/>
</dbReference>